<dbReference type="EMBL" id="CP002886">
    <property type="protein sequence ID" value="AEW74961.1"/>
    <property type="molecule type" value="Genomic_DNA"/>
</dbReference>
<dbReference type="HOGENOM" id="CLU_554059_0_0_6"/>
<proteinExistence type="predicted"/>
<organism evidence="2 3">
    <name type="scientific">Enterobacter ludwigii</name>
    <dbReference type="NCBI Taxonomy" id="299767"/>
    <lineage>
        <taxon>Bacteria</taxon>
        <taxon>Pseudomonadati</taxon>
        <taxon>Pseudomonadota</taxon>
        <taxon>Gammaproteobacteria</taxon>
        <taxon>Enterobacterales</taxon>
        <taxon>Enterobacteriaceae</taxon>
        <taxon>Enterobacter</taxon>
        <taxon>Enterobacter cloacae complex</taxon>
    </lineage>
</organism>
<sequence length="492" mass="55199">MPGGGSFHPAWTLPRPRPVGEGEGNRLRQIRAVTCNHLLIPPERFLTRSVQRTVARVVAVNIDKPVAFAHLARGCGHQVNAAPGGVAHQRHTVFYGIAHRTNMFAQVADTVVVINLTVFIHNVFRTEAVFHQEQRLLIAVVHHVHGDAQPQWVDTPAPFADLDVRVAQGFHDIRRIGITGVHVRRRAARGVIAERHKIDGVFQQFIVGRVFDNHHPFFAEHAGRIGRVAAARLHVDKEQVFAVFLQRHPHVFRFAGVGVEVAAGQHTADLVFRVHLMGDFGRQGACHQFVMRGLIFHLIFVLTLFKHQTRAGERAVQHDIDFVEGEPVLHQTVKFFETGTGIAGEEIDHLAVAPGSILRDQMHRYVEMAQGDQRFDVVFFALFEHCAVEGNPLFIGQWLIAVRIEAAPGNRGTKYRKAHLRHQGDVFFVAMVKINRLVARVKLVVTQRKTFFLTDLHRQTIRAVGDHIDRRQSFAAFTVSPFTLVGGKRAAP</sequence>
<evidence type="ECO:0000256" key="1">
    <source>
        <dbReference type="SAM" id="MobiDB-lite"/>
    </source>
</evidence>
<evidence type="ECO:0000313" key="3">
    <source>
        <dbReference type="Proteomes" id="UP000007838"/>
    </source>
</evidence>
<dbReference type="Proteomes" id="UP000007838">
    <property type="component" value="Chromosome"/>
</dbReference>
<dbReference type="KEGG" id="eec:EcWSU1_03533"/>
<accession>G8LPN6</accession>
<name>G8LPN6_9ENTR</name>
<protein>
    <submittedName>
        <fullName evidence="2">Uncharacterized protein</fullName>
    </submittedName>
</protein>
<feature type="region of interest" description="Disordered" evidence="1">
    <location>
        <begin position="1"/>
        <end position="23"/>
    </location>
</feature>
<dbReference type="AlphaFoldDB" id="G8LPN6"/>
<reference evidence="2 3" key="1">
    <citation type="journal article" date="2011" name="Stand. Genomic Sci.">
        <title>Complete genome of the onion pathogen Enterobacter cloacae EcWSU1.</title>
        <authorList>
            <person name="Humann J.L."/>
            <person name="Wildung M."/>
            <person name="Cheng C.H."/>
            <person name="Lee T."/>
            <person name="Stewart J.E."/>
            <person name="Drew J.C."/>
            <person name="Triplett E.W."/>
            <person name="Main D."/>
            <person name="Schroeder B.K."/>
        </authorList>
    </citation>
    <scope>NUCLEOTIDE SEQUENCE [LARGE SCALE GENOMIC DNA]</scope>
    <source>
        <strain evidence="2 3">EcWSU1</strain>
    </source>
</reference>
<gene>
    <name evidence="2" type="ORF">EcWSU1_03533</name>
</gene>
<evidence type="ECO:0000313" key="2">
    <source>
        <dbReference type="EMBL" id="AEW74961.1"/>
    </source>
</evidence>